<evidence type="ECO:0000313" key="1">
    <source>
        <dbReference type="EMBL" id="MPM71506.1"/>
    </source>
</evidence>
<proteinExistence type="predicted"/>
<dbReference type="AlphaFoldDB" id="A0A645C117"/>
<dbReference type="EMBL" id="VSSQ01024158">
    <property type="protein sequence ID" value="MPM71506.1"/>
    <property type="molecule type" value="Genomic_DNA"/>
</dbReference>
<accession>A0A645C117</accession>
<reference evidence="1" key="1">
    <citation type="submission" date="2019-08" db="EMBL/GenBank/DDBJ databases">
        <authorList>
            <person name="Kucharzyk K."/>
            <person name="Murdoch R.W."/>
            <person name="Higgins S."/>
            <person name="Loffler F."/>
        </authorList>
    </citation>
    <scope>NUCLEOTIDE SEQUENCE</scope>
</reference>
<protein>
    <submittedName>
        <fullName evidence="1">Uncharacterized protein</fullName>
    </submittedName>
</protein>
<organism evidence="1">
    <name type="scientific">bioreactor metagenome</name>
    <dbReference type="NCBI Taxonomy" id="1076179"/>
    <lineage>
        <taxon>unclassified sequences</taxon>
        <taxon>metagenomes</taxon>
        <taxon>ecological metagenomes</taxon>
    </lineage>
</organism>
<name>A0A645C117_9ZZZZ</name>
<sequence length="202" mass="20872">MVGRDAFVKIDLISRGEDAAAAGGGRYAARVHQRHKRKLTVAGLGAFAVNEVAGRVADGESAIGRRIARAEARPAEGLAHQHAAFHQVRAHAVAADRQVGRLAAGVDAECEAVIARGVPLHDAAHRAKVVIGAAGASGHDGLIYQHALCTGLVSQPGQLQPGVLAQRLILNALQQLFGVGDKLTQGIGVAGVEGQGDHRLDL</sequence>
<comment type="caution">
    <text evidence="1">The sequence shown here is derived from an EMBL/GenBank/DDBJ whole genome shotgun (WGS) entry which is preliminary data.</text>
</comment>
<gene>
    <name evidence="1" type="ORF">SDC9_118471</name>
</gene>